<reference evidence="3 4" key="1">
    <citation type="submission" date="2020-08" db="EMBL/GenBank/DDBJ databases">
        <authorList>
            <person name="Mo P."/>
        </authorList>
    </citation>
    <scope>NUCLEOTIDE SEQUENCE [LARGE SCALE GENOMIC DNA]</scope>
    <source>
        <strain evidence="3 4">CGMCC 4.1532</strain>
    </source>
</reference>
<keyword evidence="2" id="KW-1133">Transmembrane helix</keyword>
<keyword evidence="4" id="KW-1185">Reference proteome</keyword>
<accession>A0A7G7MNE5</accession>
<dbReference type="AlphaFoldDB" id="A0A7G7MNE5"/>
<proteinExistence type="predicted"/>
<feature type="transmembrane region" description="Helical" evidence="2">
    <location>
        <begin position="12"/>
        <end position="33"/>
    </location>
</feature>
<gene>
    <name evidence="3" type="ORF">H6H00_10660</name>
</gene>
<evidence type="ECO:0000313" key="4">
    <source>
        <dbReference type="Proteomes" id="UP000515728"/>
    </source>
</evidence>
<evidence type="ECO:0000313" key="3">
    <source>
        <dbReference type="EMBL" id="QNG54306.1"/>
    </source>
</evidence>
<protein>
    <recommendedName>
        <fullName evidence="5">Transmembrane protein</fullName>
    </recommendedName>
</protein>
<evidence type="ECO:0000256" key="1">
    <source>
        <dbReference type="SAM" id="MobiDB-lite"/>
    </source>
</evidence>
<keyword evidence="2" id="KW-0812">Transmembrane</keyword>
<organism evidence="3 4">
    <name type="scientific">Pseudonocardia petroleophila</name>
    <dbReference type="NCBI Taxonomy" id="37331"/>
    <lineage>
        <taxon>Bacteria</taxon>
        <taxon>Bacillati</taxon>
        <taxon>Actinomycetota</taxon>
        <taxon>Actinomycetes</taxon>
        <taxon>Pseudonocardiales</taxon>
        <taxon>Pseudonocardiaceae</taxon>
        <taxon>Pseudonocardia</taxon>
    </lineage>
</organism>
<evidence type="ECO:0000256" key="2">
    <source>
        <dbReference type="SAM" id="Phobius"/>
    </source>
</evidence>
<sequence>MRPYAEHPVRMALQILADVLTVLWVVVVVNVALATKALVNGLQGPAMTLADAGDAVRGAFTDAANAARGLPFVGEDLARSLGTGTSAGQSLGDAGREQVAAVATAATGTAVAIVVIGAAPVVALWLALRVRWIVAARAARTARSVGPDLLALRALTRAPVRRLLAVSPDPIAAWRRDDRATIDGLAALELAGLGLRPPPRPAPPAGPAPVEGPVPPDARP</sequence>
<name>A0A7G7MNE5_9PSEU</name>
<evidence type="ECO:0008006" key="5">
    <source>
        <dbReference type="Google" id="ProtNLM"/>
    </source>
</evidence>
<feature type="region of interest" description="Disordered" evidence="1">
    <location>
        <begin position="195"/>
        <end position="220"/>
    </location>
</feature>
<feature type="compositionally biased region" description="Pro residues" evidence="1">
    <location>
        <begin position="196"/>
        <end position="220"/>
    </location>
</feature>
<keyword evidence="2" id="KW-0472">Membrane</keyword>
<dbReference type="Proteomes" id="UP000515728">
    <property type="component" value="Chromosome"/>
</dbReference>
<dbReference type="RefSeq" id="WP_185721126.1">
    <property type="nucleotide sequence ID" value="NZ_BAAAWI010000001.1"/>
</dbReference>
<feature type="transmembrane region" description="Helical" evidence="2">
    <location>
        <begin position="99"/>
        <end position="128"/>
    </location>
</feature>
<dbReference type="EMBL" id="CP060131">
    <property type="protein sequence ID" value="QNG54306.1"/>
    <property type="molecule type" value="Genomic_DNA"/>
</dbReference>
<dbReference type="KEGG" id="ppel:H6H00_10660"/>